<feature type="non-terminal residue" evidence="2">
    <location>
        <position position="50"/>
    </location>
</feature>
<evidence type="ECO:0000256" key="1">
    <source>
        <dbReference type="SAM" id="Phobius"/>
    </source>
</evidence>
<proteinExistence type="predicted"/>
<dbReference type="AlphaFoldDB" id="X1G2P4"/>
<protein>
    <submittedName>
        <fullName evidence="2">Uncharacterized protein</fullName>
    </submittedName>
</protein>
<keyword evidence="1" id="KW-0812">Transmembrane</keyword>
<gene>
    <name evidence="2" type="ORF">S03H2_07958</name>
</gene>
<reference evidence="2" key="1">
    <citation type="journal article" date="2014" name="Front. Microbiol.">
        <title>High frequency of phylogenetically diverse reductive dehalogenase-homologous genes in deep subseafloor sedimentary metagenomes.</title>
        <authorList>
            <person name="Kawai M."/>
            <person name="Futagami T."/>
            <person name="Toyoda A."/>
            <person name="Takaki Y."/>
            <person name="Nishi S."/>
            <person name="Hori S."/>
            <person name="Arai W."/>
            <person name="Tsubouchi T."/>
            <person name="Morono Y."/>
            <person name="Uchiyama I."/>
            <person name="Ito T."/>
            <person name="Fujiyama A."/>
            <person name="Inagaki F."/>
            <person name="Takami H."/>
        </authorList>
    </citation>
    <scope>NUCLEOTIDE SEQUENCE</scope>
    <source>
        <strain evidence="2">Expedition CK06-06</strain>
    </source>
</reference>
<name>X1G2P4_9ZZZZ</name>
<comment type="caution">
    <text evidence="2">The sequence shown here is derived from an EMBL/GenBank/DDBJ whole genome shotgun (WGS) entry which is preliminary data.</text>
</comment>
<accession>X1G2P4</accession>
<dbReference type="EMBL" id="BARU01003775">
    <property type="protein sequence ID" value="GAH27308.1"/>
    <property type="molecule type" value="Genomic_DNA"/>
</dbReference>
<keyword evidence="1" id="KW-0472">Membrane</keyword>
<sequence length="50" mass="5654">MEKGFIAQLINKVRNTGFGVFPVFIICEKSILTIIGYIIKKRQIVIGIET</sequence>
<organism evidence="2">
    <name type="scientific">marine sediment metagenome</name>
    <dbReference type="NCBI Taxonomy" id="412755"/>
    <lineage>
        <taxon>unclassified sequences</taxon>
        <taxon>metagenomes</taxon>
        <taxon>ecological metagenomes</taxon>
    </lineage>
</organism>
<evidence type="ECO:0000313" key="2">
    <source>
        <dbReference type="EMBL" id="GAH27308.1"/>
    </source>
</evidence>
<feature type="transmembrane region" description="Helical" evidence="1">
    <location>
        <begin position="20"/>
        <end position="39"/>
    </location>
</feature>
<keyword evidence="1" id="KW-1133">Transmembrane helix</keyword>